<protein>
    <submittedName>
        <fullName evidence="1">Uncharacterized protein</fullName>
    </submittedName>
</protein>
<dbReference type="STRING" id="1391627.SAMN05216464_110174"/>
<keyword evidence="2" id="KW-1185">Reference proteome</keyword>
<reference evidence="1 2" key="1">
    <citation type="submission" date="2016-10" db="EMBL/GenBank/DDBJ databases">
        <authorList>
            <person name="de Groot N.N."/>
        </authorList>
    </citation>
    <scope>NUCLEOTIDE SEQUENCE [LARGE SCALE GENOMIC DNA]</scope>
    <source>
        <strain evidence="1 2">47C3B</strain>
    </source>
</reference>
<dbReference type="AlphaFoldDB" id="A0A1G7GJE3"/>
<evidence type="ECO:0000313" key="2">
    <source>
        <dbReference type="Proteomes" id="UP000199072"/>
    </source>
</evidence>
<gene>
    <name evidence="1" type="ORF">SAMN05216464_110174</name>
</gene>
<proteinExistence type="predicted"/>
<accession>A0A1G7GJE3</accession>
<sequence>MKKISLLKKLNWLASIVGQYYNDRSEGLGLLKLEYTKPWPGDTVPNGHTSIVIKITPDGSLYKVSQQYFLKGELQRENSWLASFSLYPNFSLTEIGGFHYCILDPLKNALYLEEDMPGCLSVVSVYHIKTEQVR</sequence>
<organism evidence="1 2">
    <name type="scientific">Mucilaginibacter pineti</name>
    <dbReference type="NCBI Taxonomy" id="1391627"/>
    <lineage>
        <taxon>Bacteria</taxon>
        <taxon>Pseudomonadati</taxon>
        <taxon>Bacteroidota</taxon>
        <taxon>Sphingobacteriia</taxon>
        <taxon>Sphingobacteriales</taxon>
        <taxon>Sphingobacteriaceae</taxon>
        <taxon>Mucilaginibacter</taxon>
    </lineage>
</organism>
<evidence type="ECO:0000313" key="1">
    <source>
        <dbReference type="EMBL" id="SDE88272.1"/>
    </source>
</evidence>
<dbReference type="OrthoDB" id="798093at2"/>
<dbReference type="RefSeq" id="WP_091152102.1">
    <property type="nucleotide sequence ID" value="NZ_FNAI01000010.1"/>
</dbReference>
<name>A0A1G7GJE3_9SPHI</name>
<dbReference type="Proteomes" id="UP000199072">
    <property type="component" value="Unassembled WGS sequence"/>
</dbReference>
<dbReference type="EMBL" id="FNAI01000010">
    <property type="protein sequence ID" value="SDE88272.1"/>
    <property type="molecule type" value="Genomic_DNA"/>
</dbReference>